<evidence type="ECO:0000313" key="5">
    <source>
        <dbReference type="EMBL" id="KZS97861.1"/>
    </source>
</evidence>
<dbReference type="PANTHER" id="PTHR32208:SF96">
    <property type="entry name" value="GLYOXAL OXIDASE"/>
    <property type="match status" value="1"/>
</dbReference>
<dbReference type="InterPro" id="IPR011043">
    <property type="entry name" value="Gal_Oxase/kelch_b-propeller"/>
</dbReference>
<sequence length="555" mass="57633">MSPLLQLLRVCVPLLAALLARAARPLPTQWTLAQQGTTGVSAMQLAIVSPTLAIIFDKVEANPLQIGNHSAWAALFNLETFTTTALSLTSNSFCAGGTFLSNGTLIDVGGNGVVSPQDEDTNGFQGLRIFEPCNDPNGAGCTVFDNPTTLKLAKSRWYPTALRISDGSAMVIGGTAAGGFLNTAGAGQFSYEFFPPKNGGAVVASPFLQDTLFANLFPIAFSLPDGTVFIAANTASMIYNIQTNTETRLPPFPNGVRVTYPMTGTGVLLPLSPPNYTPEVLICGGSTASDTVSPSTLSSQMPASAQCARMTLTSAGIAAGWAVEQMPQPRIMPEGVMLPDGRVLIINGGTTGVAGYGNVPNQIGQSNADNPAFTPVFYTPTAATGSRFSSAGLPTSNIPRLYHSTATLTPLGNVMVAGSNPNVDFSTRKYPTEYRVEFFSPPFITTTRPVISGLPGQIGFGSTITATVAIPAGLDLTTIQVSLMDLGFATHATHSQGRLVFLTSTLSGTTLTIHGPPNGGVYPPGPGWVFLVVQGAWSTGTRVMVGSGGSPPVSS</sequence>
<feature type="signal peptide" evidence="2">
    <location>
        <begin position="1"/>
        <end position="22"/>
    </location>
</feature>
<dbReference type="EMBL" id="KV419396">
    <property type="protein sequence ID" value="KZS97861.1"/>
    <property type="molecule type" value="Genomic_DNA"/>
</dbReference>
<evidence type="ECO:0008006" key="7">
    <source>
        <dbReference type="Google" id="ProtNLM"/>
    </source>
</evidence>
<feature type="domain" description="Glyoxal oxidase N-terminal" evidence="3">
    <location>
        <begin position="70"/>
        <end position="443"/>
    </location>
</feature>
<feature type="domain" description="Galactose oxidase-like Early set" evidence="4">
    <location>
        <begin position="448"/>
        <end position="545"/>
    </location>
</feature>
<feature type="chain" id="PRO_5007854942" description="Glyoxal oxidase" evidence="2">
    <location>
        <begin position="23"/>
        <end position="555"/>
    </location>
</feature>
<dbReference type="CDD" id="cd02851">
    <property type="entry name" value="E_set_GO_C"/>
    <property type="match status" value="1"/>
</dbReference>
<name>A0A164ZMK9_9AGAM</name>
<dbReference type="AlphaFoldDB" id="A0A164ZMK9"/>
<dbReference type="Proteomes" id="UP000076722">
    <property type="component" value="Unassembled WGS sequence"/>
</dbReference>
<accession>A0A164ZMK9</accession>
<evidence type="ECO:0000256" key="2">
    <source>
        <dbReference type="SAM" id="SignalP"/>
    </source>
</evidence>
<proteinExistence type="predicted"/>
<evidence type="ECO:0000259" key="3">
    <source>
        <dbReference type="Pfam" id="PF07250"/>
    </source>
</evidence>
<dbReference type="Gene3D" id="2.60.40.10">
    <property type="entry name" value="Immunoglobulins"/>
    <property type="match status" value="1"/>
</dbReference>
<evidence type="ECO:0000259" key="4">
    <source>
        <dbReference type="Pfam" id="PF09118"/>
    </source>
</evidence>
<dbReference type="InterPro" id="IPR013783">
    <property type="entry name" value="Ig-like_fold"/>
</dbReference>
<dbReference type="Pfam" id="PF07250">
    <property type="entry name" value="Glyoxal_oxid_N"/>
    <property type="match status" value="1"/>
</dbReference>
<dbReference type="Gene3D" id="2.130.10.80">
    <property type="entry name" value="Galactose oxidase/kelch, beta-propeller"/>
    <property type="match status" value="1"/>
</dbReference>
<dbReference type="SUPFAM" id="SSF81296">
    <property type="entry name" value="E set domains"/>
    <property type="match status" value="1"/>
</dbReference>
<protein>
    <recommendedName>
        <fullName evidence="7">Glyoxal oxidase</fullName>
    </recommendedName>
</protein>
<dbReference type="Pfam" id="PF09118">
    <property type="entry name" value="GO-like_E_set"/>
    <property type="match status" value="1"/>
</dbReference>
<dbReference type="InterPro" id="IPR037293">
    <property type="entry name" value="Gal_Oxidase_central_sf"/>
</dbReference>
<reference evidence="5 6" key="1">
    <citation type="journal article" date="2016" name="Mol. Biol. Evol.">
        <title>Comparative Genomics of Early-Diverging Mushroom-Forming Fungi Provides Insights into the Origins of Lignocellulose Decay Capabilities.</title>
        <authorList>
            <person name="Nagy L.G."/>
            <person name="Riley R."/>
            <person name="Tritt A."/>
            <person name="Adam C."/>
            <person name="Daum C."/>
            <person name="Floudas D."/>
            <person name="Sun H."/>
            <person name="Yadav J.S."/>
            <person name="Pangilinan J."/>
            <person name="Larsson K.H."/>
            <person name="Matsuura K."/>
            <person name="Barry K."/>
            <person name="Labutti K."/>
            <person name="Kuo R."/>
            <person name="Ohm R.A."/>
            <person name="Bhattacharya S.S."/>
            <person name="Shirouzu T."/>
            <person name="Yoshinaga Y."/>
            <person name="Martin F.M."/>
            <person name="Grigoriev I.V."/>
            <person name="Hibbett D.S."/>
        </authorList>
    </citation>
    <scope>NUCLEOTIDE SEQUENCE [LARGE SCALE GENOMIC DNA]</scope>
    <source>
        <strain evidence="5 6">HHB9708</strain>
    </source>
</reference>
<dbReference type="InterPro" id="IPR009880">
    <property type="entry name" value="Glyoxal_oxidase_N"/>
</dbReference>
<keyword evidence="6" id="KW-1185">Reference proteome</keyword>
<gene>
    <name evidence="5" type="ORF">SISNIDRAFT_546899</name>
</gene>
<dbReference type="STRING" id="1314777.A0A164ZMK9"/>
<evidence type="ECO:0000256" key="1">
    <source>
        <dbReference type="ARBA" id="ARBA00022729"/>
    </source>
</evidence>
<dbReference type="OrthoDB" id="2019572at2759"/>
<dbReference type="PANTHER" id="PTHR32208">
    <property type="entry name" value="SECRETED PROTEIN-RELATED"/>
    <property type="match status" value="1"/>
</dbReference>
<organism evidence="5 6">
    <name type="scientific">Sistotremastrum niveocremeum HHB9708</name>
    <dbReference type="NCBI Taxonomy" id="1314777"/>
    <lineage>
        <taxon>Eukaryota</taxon>
        <taxon>Fungi</taxon>
        <taxon>Dikarya</taxon>
        <taxon>Basidiomycota</taxon>
        <taxon>Agaricomycotina</taxon>
        <taxon>Agaricomycetes</taxon>
        <taxon>Sistotremastrales</taxon>
        <taxon>Sistotremastraceae</taxon>
        <taxon>Sertulicium</taxon>
        <taxon>Sertulicium niveocremeum</taxon>
    </lineage>
</organism>
<dbReference type="SUPFAM" id="SSF50965">
    <property type="entry name" value="Galactose oxidase, central domain"/>
    <property type="match status" value="1"/>
</dbReference>
<keyword evidence="1 2" id="KW-0732">Signal</keyword>
<evidence type="ECO:0000313" key="6">
    <source>
        <dbReference type="Proteomes" id="UP000076722"/>
    </source>
</evidence>
<dbReference type="InterPro" id="IPR014756">
    <property type="entry name" value="Ig_E-set"/>
</dbReference>
<dbReference type="InterPro" id="IPR015202">
    <property type="entry name" value="GO-like_E_set"/>
</dbReference>